<dbReference type="Gene3D" id="2.130.10.30">
    <property type="entry name" value="Regulator of chromosome condensation 1/beta-lactamase-inhibitor protein II"/>
    <property type="match status" value="2"/>
</dbReference>
<accession>A0A2K3DG86</accession>
<dbReference type="InterPro" id="IPR051553">
    <property type="entry name" value="Ran_GTPase-activating"/>
</dbReference>
<feature type="region of interest" description="Disordered" evidence="2">
    <location>
        <begin position="442"/>
        <end position="508"/>
    </location>
</feature>
<dbReference type="GO" id="GO:1901673">
    <property type="term" value="P:regulation of mitotic spindle assembly"/>
    <property type="evidence" value="ECO:0000318"/>
    <property type="project" value="GO_Central"/>
</dbReference>
<dbReference type="PRINTS" id="PR01217">
    <property type="entry name" value="PRICHEXTENSN"/>
</dbReference>
<dbReference type="RefSeq" id="XP_042921744.1">
    <property type="nucleotide sequence ID" value="XM_043064743.1"/>
</dbReference>
<name>A0A2K3DG86_CHLRE</name>
<dbReference type="GO" id="GO:0007346">
    <property type="term" value="P:regulation of mitotic cell cycle"/>
    <property type="evidence" value="ECO:0000318"/>
    <property type="project" value="GO_Central"/>
</dbReference>
<dbReference type="SUPFAM" id="SSF50985">
    <property type="entry name" value="RCC1/BLIP-II"/>
    <property type="match status" value="1"/>
</dbReference>
<dbReference type="PANTHER" id="PTHR45982">
    <property type="entry name" value="REGULATOR OF CHROMOSOME CONDENSATION"/>
    <property type="match status" value="1"/>
</dbReference>
<dbReference type="Gramene" id="PNW79551">
    <property type="protein sequence ID" value="PNW79551"/>
    <property type="gene ID" value="CHLRE_08g358560v5"/>
</dbReference>
<feature type="region of interest" description="Disordered" evidence="2">
    <location>
        <begin position="184"/>
        <end position="249"/>
    </location>
</feature>
<dbReference type="Proteomes" id="UP000006906">
    <property type="component" value="Chromosome 8"/>
</dbReference>
<dbReference type="STRING" id="3055.A0A2K3DG86"/>
<dbReference type="PROSITE" id="PS50012">
    <property type="entry name" value="RCC1_3"/>
    <property type="match status" value="2"/>
</dbReference>
<evidence type="ECO:0000256" key="2">
    <source>
        <dbReference type="SAM" id="MobiDB-lite"/>
    </source>
</evidence>
<dbReference type="GeneID" id="5729259"/>
<dbReference type="InterPro" id="IPR009091">
    <property type="entry name" value="RCC1/BLIP-II"/>
</dbReference>
<feature type="repeat" description="RCC1" evidence="1">
    <location>
        <begin position="576"/>
        <end position="634"/>
    </location>
</feature>
<dbReference type="OrthoDB" id="538768at2759"/>
<protein>
    <submittedName>
        <fullName evidence="3">Uncharacterized protein</fullName>
    </submittedName>
</protein>
<dbReference type="EMBL" id="CM008969">
    <property type="protein sequence ID" value="PNW79551.1"/>
    <property type="molecule type" value="Genomic_DNA"/>
</dbReference>
<evidence type="ECO:0000313" key="3">
    <source>
        <dbReference type="EMBL" id="PNW79551.1"/>
    </source>
</evidence>
<evidence type="ECO:0000256" key="1">
    <source>
        <dbReference type="PROSITE-ProRule" id="PRU00235"/>
    </source>
</evidence>
<dbReference type="GO" id="GO:0005737">
    <property type="term" value="C:cytoplasm"/>
    <property type="evidence" value="ECO:0000318"/>
    <property type="project" value="GO_Central"/>
</dbReference>
<dbReference type="KEGG" id="cre:CHLRE_08g358560v5"/>
<feature type="compositionally biased region" description="Pro residues" evidence="2">
    <location>
        <begin position="445"/>
        <end position="503"/>
    </location>
</feature>
<reference evidence="3 4" key="1">
    <citation type="journal article" date="2007" name="Science">
        <title>The Chlamydomonas genome reveals the evolution of key animal and plant functions.</title>
        <authorList>
            <person name="Merchant S.S."/>
            <person name="Prochnik S.E."/>
            <person name="Vallon O."/>
            <person name="Harris E.H."/>
            <person name="Karpowicz S.J."/>
            <person name="Witman G.B."/>
            <person name="Terry A."/>
            <person name="Salamov A."/>
            <person name="Fritz-Laylin L.K."/>
            <person name="Marechal-Drouard L."/>
            <person name="Marshall W.F."/>
            <person name="Qu L.H."/>
            <person name="Nelson D.R."/>
            <person name="Sanderfoot A.A."/>
            <person name="Spalding M.H."/>
            <person name="Kapitonov V.V."/>
            <person name="Ren Q."/>
            <person name="Ferris P."/>
            <person name="Lindquist E."/>
            <person name="Shapiro H."/>
            <person name="Lucas S.M."/>
            <person name="Grimwood J."/>
            <person name="Schmutz J."/>
            <person name="Cardol P."/>
            <person name="Cerutti H."/>
            <person name="Chanfreau G."/>
            <person name="Chen C.L."/>
            <person name="Cognat V."/>
            <person name="Croft M.T."/>
            <person name="Dent R."/>
            <person name="Dutcher S."/>
            <person name="Fernandez E."/>
            <person name="Fukuzawa H."/>
            <person name="Gonzalez-Ballester D."/>
            <person name="Gonzalez-Halphen D."/>
            <person name="Hallmann A."/>
            <person name="Hanikenne M."/>
            <person name="Hippler M."/>
            <person name="Inwood W."/>
            <person name="Jabbari K."/>
            <person name="Kalanon M."/>
            <person name="Kuras R."/>
            <person name="Lefebvre P.A."/>
            <person name="Lemaire S.D."/>
            <person name="Lobanov A.V."/>
            <person name="Lohr M."/>
            <person name="Manuell A."/>
            <person name="Meier I."/>
            <person name="Mets L."/>
            <person name="Mittag M."/>
            <person name="Mittelmeier T."/>
            <person name="Moroney J.V."/>
            <person name="Moseley J."/>
            <person name="Napoli C."/>
            <person name="Nedelcu A.M."/>
            <person name="Niyogi K."/>
            <person name="Novoselov S.V."/>
            <person name="Paulsen I.T."/>
            <person name="Pazour G."/>
            <person name="Purton S."/>
            <person name="Ral J.P."/>
            <person name="Riano-Pachon D.M."/>
            <person name="Riekhof W."/>
            <person name="Rymarquis L."/>
            <person name="Schroda M."/>
            <person name="Stern D."/>
            <person name="Umen J."/>
            <person name="Willows R."/>
            <person name="Wilson N."/>
            <person name="Zimmer S.L."/>
            <person name="Allmer J."/>
            <person name="Balk J."/>
            <person name="Bisova K."/>
            <person name="Chen C.J."/>
            <person name="Elias M."/>
            <person name="Gendler K."/>
            <person name="Hauser C."/>
            <person name="Lamb M.R."/>
            <person name="Ledford H."/>
            <person name="Long J.C."/>
            <person name="Minagawa J."/>
            <person name="Page M.D."/>
            <person name="Pan J."/>
            <person name="Pootakham W."/>
            <person name="Roje S."/>
            <person name="Rose A."/>
            <person name="Stahlberg E."/>
            <person name="Terauchi A.M."/>
            <person name="Yang P."/>
            <person name="Ball S."/>
            <person name="Bowler C."/>
            <person name="Dieckmann C.L."/>
            <person name="Gladyshev V.N."/>
            <person name="Green P."/>
            <person name="Jorgensen R."/>
            <person name="Mayfield S."/>
            <person name="Mueller-Roeber B."/>
            <person name="Rajamani S."/>
            <person name="Sayre R.T."/>
            <person name="Brokstein P."/>
            <person name="Dubchak I."/>
            <person name="Goodstein D."/>
            <person name="Hornick L."/>
            <person name="Huang Y.W."/>
            <person name="Jhaveri J."/>
            <person name="Luo Y."/>
            <person name="Martinez D."/>
            <person name="Ngau W.C."/>
            <person name="Otillar B."/>
            <person name="Poliakov A."/>
            <person name="Porter A."/>
            <person name="Szajkowski L."/>
            <person name="Werner G."/>
            <person name="Zhou K."/>
            <person name="Grigoriev I.V."/>
            <person name="Rokhsar D.S."/>
            <person name="Grossman A.R."/>
        </authorList>
    </citation>
    <scope>NUCLEOTIDE SEQUENCE [LARGE SCALE GENOMIC DNA]</scope>
    <source>
        <strain evidence="4">CC-503</strain>
    </source>
</reference>
<dbReference type="InParanoid" id="A0A2K3DG86"/>
<keyword evidence="4" id="KW-1185">Reference proteome</keyword>
<dbReference type="PANTHER" id="PTHR45982:SF1">
    <property type="entry name" value="REGULATOR OF CHROMOSOME CONDENSATION"/>
    <property type="match status" value="1"/>
</dbReference>
<proteinExistence type="predicted"/>
<feature type="repeat" description="RCC1" evidence="1">
    <location>
        <begin position="757"/>
        <end position="814"/>
    </location>
</feature>
<dbReference type="InterPro" id="IPR000408">
    <property type="entry name" value="Reg_chr_condens"/>
</dbReference>
<organism evidence="3 4">
    <name type="scientific">Chlamydomonas reinhardtii</name>
    <name type="common">Chlamydomonas smithii</name>
    <dbReference type="NCBI Taxonomy" id="3055"/>
    <lineage>
        <taxon>Eukaryota</taxon>
        <taxon>Viridiplantae</taxon>
        <taxon>Chlorophyta</taxon>
        <taxon>core chlorophytes</taxon>
        <taxon>Chlorophyceae</taxon>
        <taxon>CS clade</taxon>
        <taxon>Chlamydomonadales</taxon>
        <taxon>Chlamydomonadaceae</taxon>
        <taxon>Chlamydomonas</taxon>
    </lineage>
</organism>
<gene>
    <name evidence="3" type="ORF">CHLRE_08g358560v5</name>
</gene>
<feature type="compositionally biased region" description="Pro residues" evidence="2">
    <location>
        <begin position="188"/>
        <end position="248"/>
    </location>
</feature>
<evidence type="ECO:0000313" key="4">
    <source>
        <dbReference type="Proteomes" id="UP000006906"/>
    </source>
</evidence>
<dbReference type="AlphaFoldDB" id="A0A2K3DG86"/>
<sequence>MPPTPSGYHALTGFCRYPGTDLLGFDLGCYAPEQPGACPLGANATSATLQAAAEACQANPGCHAFTSDGWLKATGQPSFTSRVEYLGGPWQGLYTKRPSTGGALDAFCFYQGQDIFGNTLSRGTANPDPAADGGNAEALAALCLATPGCLAFNTQQYLKRTADLAAVKPLTAVFPNPGQGLYIRATLPAPPPSPLPPSPPVPPSPAPPSPAPPSPEPPSPEPPSPEPPSPEPPSPEPPSPKPPSPRPPSEFALSSFCPYPGQDIVGFNISCGLPAAQGGCARGRTVSRSQLLGLAAACTSTPGCLAFTSDGWLKSEGVEALHPPPISYMTEPLQGAYVLRPKVLRYATESFCFYPGRDLPAAGSDAAGSVLPLLDADEGDAAAPGASLLFRNAQALAQVCLETPECLAFTTAAEFRTDGDSGALVTNTTKFRTAREGTYIRAVLPAPPSPPPSPEPPSPEPPSPPSPTPPSPAPPSPAPPSPAPPTPAPPSPAPPSPTPPPVGPYATALSGARDNTLCALVQPGGRVRCIGSGYVMAGTSRTANGSYVNLGTNTGPVKMVASHSMAQHACAVFESGKLKCWGAGGDGRLGYGDTVTRYVPADMGDALPYVNLGANVTASHVSVGQYVTCAVVQPAGRVKCWGNNVNNWMLPRPGNQGDSPDEVGDNMPAINLGTNVSASSVAVGYGHICAITETTKRVKCWGSWDTLGYPTIPYRAANAPSDMGDNLPYLNFGKNVTEVTQLVAGELYACALVQPGGRVQCWGRGEYGVTGTAGGSLYFDHVDGDNSPFVDLGTNVTVTQLAGGQEHVCALTTAGRVKCWGLAVLGYGDAGGFYQQKSPGAMGDARAYVDLGPSTDVASVAAIAAMPNGACALVQPGNRVKCWGLAPDNNIYGDAPGEMGAALPFQDMRL</sequence>
<dbReference type="Pfam" id="PF13540">
    <property type="entry name" value="RCC1_2"/>
    <property type="match status" value="1"/>
</dbReference>